<dbReference type="Gene3D" id="2.170.130.30">
    <property type="match status" value="1"/>
</dbReference>
<dbReference type="GO" id="GO:0005615">
    <property type="term" value="C:extracellular space"/>
    <property type="evidence" value="ECO:0007669"/>
    <property type="project" value="TreeGrafter"/>
</dbReference>
<dbReference type="PANTHER" id="PTHR10559:SF18">
    <property type="entry name" value="TRANSCOBALAMIN II"/>
    <property type="match status" value="1"/>
</dbReference>
<dbReference type="OMA" id="TEAPPMI"/>
<dbReference type="Proteomes" id="UP000261560">
    <property type="component" value="Unplaced"/>
</dbReference>
<organism evidence="2 3">
    <name type="scientific">Oryzias melastigma</name>
    <name type="common">Marine medaka</name>
    <dbReference type="NCBI Taxonomy" id="30732"/>
    <lineage>
        <taxon>Eukaryota</taxon>
        <taxon>Metazoa</taxon>
        <taxon>Chordata</taxon>
        <taxon>Craniata</taxon>
        <taxon>Vertebrata</taxon>
        <taxon>Euteleostomi</taxon>
        <taxon>Actinopterygii</taxon>
        <taxon>Neopterygii</taxon>
        <taxon>Teleostei</taxon>
        <taxon>Neoteleostei</taxon>
        <taxon>Acanthomorphata</taxon>
        <taxon>Ovalentaria</taxon>
        <taxon>Atherinomorphae</taxon>
        <taxon>Beloniformes</taxon>
        <taxon>Adrianichthyidae</taxon>
        <taxon>Oryziinae</taxon>
        <taxon>Oryzias</taxon>
    </lineage>
</organism>
<name>A0A3B3DMA7_ORYME</name>
<dbReference type="GO" id="GO:0031419">
    <property type="term" value="F:cobalamin binding"/>
    <property type="evidence" value="ECO:0007669"/>
    <property type="project" value="TreeGrafter"/>
</dbReference>
<reference evidence="2" key="2">
    <citation type="submission" date="2025-09" db="UniProtKB">
        <authorList>
            <consortium name="Ensembl"/>
        </authorList>
    </citation>
    <scope>IDENTIFICATION</scope>
</reference>
<dbReference type="GO" id="GO:0015889">
    <property type="term" value="P:cobalamin transport"/>
    <property type="evidence" value="ECO:0007669"/>
    <property type="project" value="TreeGrafter"/>
</dbReference>
<accession>A0A3B3DMA7</accession>
<feature type="signal peptide" evidence="1">
    <location>
        <begin position="1"/>
        <end position="21"/>
    </location>
</feature>
<feature type="chain" id="PRO_5017399323" evidence="1">
    <location>
        <begin position="22"/>
        <end position="171"/>
    </location>
</feature>
<proteinExistence type="predicted"/>
<dbReference type="GeneTree" id="ENSGT00390000014712"/>
<evidence type="ECO:0000313" key="3">
    <source>
        <dbReference type="Proteomes" id="UP000261560"/>
    </source>
</evidence>
<evidence type="ECO:0000313" key="2">
    <source>
        <dbReference type="Ensembl" id="ENSOMEP00000031237.1"/>
    </source>
</evidence>
<reference evidence="2" key="1">
    <citation type="submission" date="2025-08" db="UniProtKB">
        <authorList>
            <consortium name="Ensembl"/>
        </authorList>
    </citation>
    <scope>IDENTIFICATION</scope>
</reference>
<evidence type="ECO:0000256" key="1">
    <source>
        <dbReference type="SAM" id="SignalP"/>
    </source>
</evidence>
<keyword evidence="1" id="KW-0732">Signal</keyword>
<protein>
    <submittedName>
        <fullName evidence="2">Uncharacterized protein</fullName>
    </submittedName>
</protein>
<sequence>MAFKLILTAAVLTLLTQDCVSHLEDVEGDNEGASSGRCGLGGPASLVMRSISLSQVPITIVVKNSILNEEEKTYKTFVADRGILIGAMTRLAMTDNSFKFTYIVDLNYGPFLESVNGVAGNPKDHTYWELLVKKPGGSPQKTNVGIGCYIPSAKDQIIFNFTTWGGSEGCG</sequence>
<dbReference type="InterPro" id="IPR051588">
    <property type="entry name" value="Cobalamin_Transport"/>
</dbReference>
<dbReference type="AlphaFoldDB" id="A0A3B3DMA7"/>
<dbReference type="Ensembl" id="ENSOMET00000022357.1">
    <property type="protein sequence ID" value="ENSOMEP00000031237.1"/>
    <property type="gene ID" value="ENSOMEG00000015973.1"/>
</dbReference>
<keyword evidence="3" id="KW-1185">Reference proteome</keyword>
<dbReference type="PaxDb" id="30732-ENSOMEP00000031237"/>
<dbReference type="PANTHER" id="PTHR10559">
    <property type="entry name" value="TRANSCOBALAMIN-1/GASTRIC INTRINSIC FACTOR"/>
    <property type="match status" value="1"/>
</dbReference>